<dbReference type="AlphaFoldDB" id="A0A061DMT3"/>
<evidence type="ECO:0000313" key="2">
    <source>
        <dbReference type="EMBL" id="EOX93702.1"/>
    </source>
</evidence>
<dbReference type="GO" id="GO:0003676">
    <property type="term" value="F:nucleic acid binding"/>
    <property type="evidence" value="ECO:0007669"/>
    <property type="project" value="InterPro"/>
</dbReference>
<dbReference type="Gene3D" id="3.30.420.10">
    <property type="entry name" value="Ribonuclease H-like superfamily/Ribonuclease H"/>
    <property type="match status" value="1"/>
</dbReference>
<dbReference type="InterPro" id="IPR044730">
    <property type="entry name" value="RNase_H-like_dom_plant"/>
</dbReference>
<keyword evidence="3" id="KW-1185">Reference proteome</keyword>
<accession>A0A061DMT3</accession>
<dbReference type="CDD" id="cd06222">
    <property type="entry name" value="RNase_H_like"/>
    <property type="match status" value="1"/>
</dbReference>
<dbReference type="InterPro" id="IPR036397">
    <property type="entry name" value="RNaseH_sf"/>
</dbReference>
<dbReference type="EMBL" id="CM001879">
    <property type="protein sequence ID" value="EOX93702.1"/>
    <property type="molecule type" value="Genomic_DNA"/>
</dbReference>
<proteinExistence type="predicted"/>
<dbReference type="eggNOG" id="KOG1075">
    <property type="taxonomic scope" value="Eukaryota"/>
</dbReference>
<evidence type="ECO:0000259" key="1">
    <source>
        <dbReference type="PROSITE" id="PS50879"/>
    </source>
</evidence>
<protein>
    <submittedName>
        <fullName evidence="2">Ribonuclease H protein, putative</fullName>
    </submittedName>
</protein>
<dbReference type="SUPFAM" id="SSF53098">
    <property type="entry name" value="Ribonuclease H-like"/>
    <property type="match status" value="1"/>
</dbReference>
<dbReference type="Pfam" id="PF13456">
    <property type="entry name" value="RVT_3"/>
    <property type="match status" value="1"/>
</dbReference>
<evidence type="ECO:0000313" key="3">
    <source>
        <dbReference type="Proteomes" id="UP000026915"/>
    </source>
</evidence>
<name>A0A061DMT3_THECC</name>
<dbReference type="Proteomes" id="UP000026915">
    <property type="component" value="Chromosome 1"/>
</dbReference>
<dbReference type="PANTHER" id="PTHR47723:SF13">
    <property type="entry name" value="PUTATIVE-RELATED"/>
    <property type="match status" value="1"/>
</dbReference>
<dbReference type="GO" id="GO:0004523">
    <property type="term" value="F:RNA-DNA hybrid ribonuclease activity"/>
    <property type="evidence" value="ECO:0007669"/>
    <property type="project" value="InterPro"/>
</dbReference>
<dbReference type="InParanoid" id="A0A061DMT3"/>
<dbReference type="PROSITE" id="PS50879">
    <property type="entry name" value="RNASE_H_1"/>
    <property type="match status" value="1"/>
</dbReference>
<dbReference type="InterPro" id="IPR012337">
    <property type="entry name" value="RNaseH-like_sf"/>
</dbReference>
<dbReference type="Gramene" id="EOX93702">
    <property type="protein sequence ID" value="EOX93702"/>
    <property type="gene ID" value="TCM_002618"/>
</dbReference>
<sequence length="86" mass="9344">MEAVAAGGVFRNGRGGYSLRFGKCTAYRAELWGVSKGLTLAWDLGHGRINLEVDCMLTVQAITSPLSHPCSNSDLIKAIQNLLHRE</sequence>
<gene>
    <name evidence="2" type="ORF">TCM_002618</name>
</gene>
<dbReference type="InterPro" id="IPR002156">
    <property type="entry name" value="RNaseH_domain"/>
</dbReference>
<dbReference type="PANTHER" id="PTHR47723">
    <property type="entry name" value="OS05G0353850 PROTEIN"/>
    <property type="match status" value="1"/>
</dbReference>
<feature type="domain" description="RNase H type-1" evidence="1">
    <location>
        <begin position="1"/>
        <end position="86"/>
    </location>
</feature>
<dbReference type="HOGENOM" id="CLU_2502437_0_0_1"/>
<dbReference type="InterPro" id="IPR053151">
    <property type="entry name" value="RNase_H-like"/>
</dbReference>
<reference evidence="2 3" key="1">
    <citation type="journal article" date="2013" name="Genome Biol.">
        <title>The genome sequence of the most widely cultivated cacao type and its use to identify candidate genes regulating pod color.</title>
        <authorList>
            <person name="Motamayor J.C."/>
            <person name="Mockaitis K."/>
            <person name="Schmutz J."/>
            <person name="Haiminen N."/>
            <person name="Iii D.L."/>
            <person name="Cornejo O."/>
            <person name="Findley S.D."/>
            <person name="Zheng P."/>
            <person name="Utro F."/>
            <person name="Royaert S."/>
            <person name="Saski C."/>
            <person name="Jenkins J."/>
            <person name="Podicheti R."/>
            <person name="Zhao M."/>
            <person name="Scheffler B.E."/>
            <person name="Stack J.C."/>
            <person name="Feltus F.A."/>
            <person name="Mustiga G.M."/>
            <person name="Amores F."/>
            <person name="Phillips W."/>
            <person name="Marelli J.P."/>
            <person name="May G.D."/>
            <person name="Shapiro H."/>
            <person name="Ma J."/>
            <person name="Bustamante C.D."/>
            <person name="Schnell R.J."/>
            <person name="Main D."/>
            <person name="Gilbert D."/>
            <person name="Parida L."/>
            <person name="Kuhn D.N."/>
        </authorList>
    </citation>
    <scope>NUCLEOTIDE SEQUENCE [LARGE SCALE GENOMIC DNA]</scope>
    <source>
        <strain evidence="3">cv. Matina 1-6</strain>
    </source>
</reference>
<organism evidence="2 3">
    <name type="scientific">Theobroma cacao</name>
    <name type="common">Cacao</name>
    <name type="synonym">Cocoa</name>
    <dbReference type="NCBI Taxonomy" id="3641"/>
    <lineage>
        <taxon>Eukaryota</taxon>
        <taxon>Viridiplantae</taxon>
        <taxon>Streptophyta</taxon>
        <taxon>Embryophyta</taxon>
        <taxon>Tracheophyta</taxon>
        <taxon>Spermatophyta</taxon>
        <taxon>Magnoliopsida</taxon>
        <taxon>eudicotyledons</taxon>
        <taxon>Gunneridae</taxon>
        <taxon>Pentapetalae</taxon>
        <taxon>rosids</taxon>
        <taxon>malvids</taxon>
        <taxon>Malvales</taxon>
        <taxon>Malvaceae</taxon>
        <taxon>Byttnerioideae</taxon>
        <taxon>Theobroma</taxon>
    </lineage>
</organism>